<evidence type="ECO:0000313" key="13">
    <source>
        <dbReference type="EMBL" id="SDE43984.1"/>
    </source>
</evidence>
<keyword evidence="8 11" id="KW-0665">Pyrimidine biosynthesis</keyword>
<keyword evidence="14" id="KW-1185">Reference proteome</keyword>
<dbReference type="InterPro" id="IPR024920">
    <property type="entry name" value="Dihydroorotate_DH_1"/>
</dbReference>
<dbReference type="AlphaFoldDB" id="A0A1G7CWZ7"/>
<evidence type="ECO:0000256" key="4">
    <source>
        <dbReference type="ARBA" id="ARBA00011669"/>
    </source>
</evidence>
<dbReference type="EMBL" id="FNAQ01000011">
    <property type="protein sequence ID" value="SDE43984.1"/>
    <property type="molecule type" value="Genomic_DNA"/>
</dbReference>
<feature type="binding site" evidence="11">
    <location>
        <position position="180"/>
    </location>
    <ligand>
        <name>FMN</name>
        <dbReference type="ChEBI" id="CHEBI:58210"/>
    </ligand>
</feature>
<dbReference type="Proteomes" id="UP000243205">
    <property type="component" value="Unassembled WGS sequence"/>
</dbReference>
<feature type="binding site" evidence="11">
    <location>
        <position position="60"/>
    </location>
    <ligand>
        <name>substrate</name>
    </ligand>
</feature>
<dbReference type="OrthoDB" id="9802377at2"/>
<evidence type="ECO:0000256" key="8">
    <source>
        <dbReference type="ARBA" id="ARBA00022975"/>
    </source>
</evidence>
<name>A0A1G7CWZ7_9BACT</name>
<dbReference type="InterPro" id="IPR001295">
    <property type="entry name" value="Dihydroorotate_DH_CS"/>
</dbReference>
<dbReference type="RefSeq" id="WP_092079046.1">
    <property type="nucleotide sequence ID" value="NZ_FNAQ01000011.1"/>
</dbReference>
<dbReference type="CDD" id="cd04740">
    <property type="entry name" value="DHOD_1B_like"/>
    <property type="match status" value="1"/>
</dbReference>
<protein>
    <recommendedName>
        <fullName evidence="11">Dihydroorotate dehydrogenase</fullName>
        <shortName evidence="11">DHOD</shortName>
        <shortName evidence="11">DHODase</shortName>
        <shortName evidence="11">DHOdehase</shortName>
        <ecNumber evidence="11">1.3.-.-</ecNumber>
    </recommendedName>
</protein>
<evidence type="ECO:0000256" key="1">
    <source>
        <dbReference type="ARBA" id="ARBA00004496"/>
    </source>
</evidence>
<evidence type="ECO:0000256" key="11">
    <source>
        <dbReference type="HAMAP-Rule" id="MF_00224"/>
    </source>
</evidence>
<dbReference type="GO" id="GO:0004152">
    <property type="term" value="F:dihydroorotate dehydrogenase activity"/>
    <property type="evidence" value="ECO:0007669"/>
    <property type="project" value="UniProtKB-UniRule"/>
</dbReference>
<accession>A0A1G7CWZ7</accession>
<dbReference type="InterPro" id="IPR050074">
    <property type="entry name" value="DHO_dehydrogenase"/>
</dbReference>
<evidence type="ECO:0000256" key="2">
    <source>
        <dbReference type="ARBA" id="ARBA00004725"/>
    </source>
</evidence>
<evidence type="ECO:0000256" key="9">
    <source>
        <dbReference type="ARBA" id="ARBA00023002"/>
    </source>
</evidence>
<feature type="binding site" evidence="11">
    <location>
        <position position="232"/>
    </location>
    <ligand>
        <name>FMN</name>
        <dbReference type="ChEBI" id="CHEBI:58210"/>
    </ligand>
</feature>
<feature type="domain" description="Dihydroorotate dehydrogenase catalytic" evidence="12">
    <location>
        <begin position="19"/>
        <end position="299"/>
    </location>
</feature>
<comment type="pathway">
    <text evidence="2 11">Pyrimidine metabolism; UMP biosynthesis via de novo pathway.</text>
</comment>
<proteinExistence type="inferred from homology"/>
<dbReference type="InterPro" id="IPR012135">
    <property type="entry name" value="Dihydroorotate_DH_1_2"/>
</dbReference>
<dbReference type="PANTHER" id="PTHR48109:SF1">
    <property type="entry name" value="DIHYDROOROTATE DEHYDROGENASE (FUMARATE)"/>
    <property type="match status" value="1"/>
</dbReference>
<dbReference type="GO" id="GO:0005737">
    <property type="term" value="C:cytoplasm"/>
    <property type="evidence" value="ECO:0007669"/>
    <property type="project" value="UniProtKB-SubCell"/>
</dbReference>
<keyword evidence="7 11" id="KW-0288">FMN</keyword>
<evidence type="ECO:0000256" key="5">
    <source>
        <dbReference type="ARBA" id="ARBA00022490"/>
    </source>
</evidence>
<dbReference type="GO" id="GO:0006207">
    <property type="term" value="P:'de novo' pyrimidine nucleobase biosynthetic process"/>
    <property type="evidence" value="ECO:0007669"/>
    <property type="project" value="InterPro"/>
</dbReference>
<keyword evidence="6 11" id="KW-0285">Flavoprotein</keyword>
<dbReference type="PROSITE" id="PS00911">
    <property type="entry name" value="DHODEHASE_1"/>
    <property type="match status" value="1"/>
</dbReference>
<keyword evidence="10" id="KW-0520">NAD</keyword>
<feature type="binding site" evidence="11">
    <location>
        <position position="114"/>
    </location>
    <ligand>
        <name>FMN</name>
        <dbReference type="ChEBI" id="CHEBI:58210"/>
    </ligand>
</feature>
<keyword evidence="5 11" id="KW-0963">Cytoplasm</keyword>
<feature type="binding site" evidence="11">
    <location>
        <begin position="60"/>
        <end position="61"/>
    </location>
    <ligand>
        <name>FMN</name>
        <dbReference type="ChEBI" id="CHEBI:58210"/>
    </ligand>
</feature>
<feature type="binding site" evidence="11">
    <location>
        <begin position="258"/>
        <end position="259"/>
    </location>
    <ligand>
        <name>FMN</name>
        <dbReference type="ChEBI" id="CHEBI:58210"/>
    </ligand>
</feature>
<dbReference type="PROSITE" id="PS00912">
    <property type="entry name" value="DHODEHASE_2"/>
    <property type="match status" value="1"/>
</dbReference>
<feature type="binding site" evidence="11">
    <location>
        <position position="142"/>
    </location>
    <ligand>
        <name>substrate</name>
    </ligand>
</feature>
<feature type="binding site" evidence="11">
    <location>
        <position position="206"/>
    </location>
    <ligand>
        <name>FMN</name>
        <dbReference type="ChEBI" id="CHEBI:58210"/>
    </ligand>
</feature>
<evidence type="ECO:0000256" key="3">
    <source>
        <dbReference type="ARBA" id="ARBA00008008"/>
    </source>
</evidence>
<dbReference type="Gene3D" id="3.20.20.70">
    <property type="entry name" value="Aldolase class I"/>
    <property type="match status" value="1"/>
</dbReference>
<evidence type="ECO:0000259" key="12">
    <source>
        <dbReference type="Pfam" id="PF01180"/>
    </source>
</evidence>
<keyword evidence="9 11" id="KW-0560">Oxidoreductase</keyword>
<comment type="cofactor">
    <cofactor evidence="11">
        <name>FMN</name>
        <dbReference type="ChEBI" id="CHEBI:58210"/>
    </cofactor>
    <text evidence="11">Binds 1 FMN per subunit.</text>
</comment>
<evidence type="ECO:0000256" key="7">
    <source>
        <dbReference type="ARBA" id="ARBA00022643"/>
    </source>
</evidence>
<dbReference type="NCBIfam" id="NF005574">
    <property type="entry name" value="PRK07259.1"/>
    <property type="match status" value="1"/>
</dbReference>
<feature type="active site" description="Nucleophile" evidence="11">
    <location>
        <position position="145"/>
    </location>
</feature>
<evidence type="ECO:0000256" key="6">
    <source>
        <dbReference type="ARBA" id="ARBA00022630"/>
    </source>
</evidence>
<dbReference type="GO" id="GO:0044205">
    <property type="term" value="P:'de novo' UMP biosynthetic process"/>
    <property type="evidence" value="ECO:0007669"/>
    <property type="project" value="UniProtKB-UniRule"/>
</dbReference>
<organism evidence="13 14">
    <name type="scientific">Desulfuromonas thiophila</name>
    <dbReference type="NCBI Taxonomy" id="57664"/>
    <lineage>
        <taxon>Bacteria</taxon>
        <taxon>Pseudomonadati</taxon>
        <taxon>Thermodesulfobacteriota</taxon>
        <taxon>Desulfuromonadia</taxon>
        <taxon>Desulfuromonadales</taxon>
        <taxon>Desulfuromonadaceae</taxon>
        <taxon>Desulfuromonas</taxon>
    </lineage>
</organism>
<dbReference type="FunFam" id="3.20.20.70:FF:000027">
    <property type="entry name" value="Dihydropyrimidine dehydrogenase [NADP(+)]"/>
    <property type="match status" value="1"/>
</dbReference>
<dbReference type="SUPFAM" id="SSF51395">
    <property type="entry name" value="FMN-linked oxidoreductases"/>
    <property type="match status" value="1"/>
</dbReference>
<dbReference type="InterPro" id="IPR013785">
    <property type="entry name" value="Aldolase_TIM"/>
</dbReference>
<feature type="binding site" evidence="11">
    <location>
        <position position="142"/>
    </location>
    <ligand>
        <name>FMN</name>
        <dbReference type="ChEBI" id="CHEBI:58210"/>
    </ligand>
</feature>
<sequence>MNPPVSCPLEQTENPPVQLAVDLAGLRLRNPVMPASGTFGYGEEFAPYVDLETLGAIVTKGISLRPKAGNPTPRLAETASGMLNAIGLQNVGVEAFARDKVPFLRQLQTPVIVNFFGNSLDEYEQVAARLAEIDRVDAVELNISCPNVKQGGIVFGTDPAAAAEVVGRVRRHLRVPLIVKLTPNVTDIGLMARAAEDAGADAISCINTLTGMAVDLQRRRLHLANKTGGLSGPAIKPVALRLVYQAVRAVSIPVIGIGGIASAEDALEFLLVGARAVQVGTANLVNPAVMGQIVSGMEAFCRERNIGDINDWIGSLQEE</sequence>
<evidence type="ECO:0000256" key="10">
    <source>
        <dbReference type="ARBA" id="ARBA00023027"/>
    </source>
</evidence>
<dbReference type="HAMAP" id="MF_00224">
    <property type="entry name" value="DHO_dh_type1"/>
    <property type="match status" value="1"/>
</dbReference>
<feature type="binding site" evidence="11">
    <location>
        <position position="36"/>
    </location>
    <ligand>
        <name>FMN</name>
        <dbReference type="ChEBI" id="CHEBI:58210"/>
    </ligand>
</feature>
<comment type="function">
    <text evidence="11">Catalyzes the conversion of dihydroorotate to orotate.</text>
</comment>
<dbReference type="UniPathway" id="UPA00070"/>
<dbReference type="InterPro" id="IPR005720">
    <property type="entry name" value="Dihydroorotate_DH_cat"/>
</dbReference>
<reference evidence="14" key="1">
    <citation type="submission" date="2016-10" db="EMBL/GenBank/DDBJ databases">
        <authorList>
            <person name="Varghese N."/>
            <person name="Submissions S."/>
        </authorList>
    </citation>
    <scope>NUCLEOTIDE SEQUENCE [LARGE SCALE GENOMIC DNA]</scope>
    <source>
        <strain evidence="14">DSM 8987</strain>
    </source>
</reference>
<dbReference type="PIRSF" id="PIRSF000164">
    <property type="entry name" value="DHO_oxidase"/>
    <property type="match status" value="1"/>
</dbReference>
<comment type="subunit">
    <text evidence="4">Heterotetramer of 2 PyrK and 2 PyrD type B subunits.</text>
</comment>
<feature type="binding site" evidence="11">
    <location>
        <begin position="280"/>
        <end position="281"/>
    </location>
    <ligand>
        <name>FMN</name>
        <dbReference type="ChEBI" id="CHEBI:58210"/>
    </ligand>
</feature>
<gene>
    <name evidence="11" type="primary">pyrD</name>
    <name evidence="13" type="ORF">SAMN05661003_11127</name>
</gene>
<comment type="similarity">
    <text evidence="3 11">Belongs to the dihydroorotate dehydrogenase family. Type 1 subfamily.</text>
</comment>
<dbReference type="InterPro" id="IPR049622">
    <property type="entry name" value="Dihydroorotate_DH_I"/>
</dbReference>
<feature type="binding site" evidence="11">
    <location>
        <begin position="84"/>
        <end position="88"/>
    </location>
    <ligand>
        <name>substrate</name>
    </ligand>
</feature>
<dbReference type="InterPro" id="IPR033888">
    <property type="entry name" value="DHOD_1B"/>
</dbReference>
<dbReference type="NCBIfam" id="TIGR01037">
    <property type="entry name" value="pyrD_sub1_fam"/>
    <property type="match status" value="1"/>
</dbReference>
<comment type="catalytic activity">
    <reaction evidence="11">
        <text>(S)-dihydroorotate + A = orotate + AH2</text>
        <dbReference type="Rhea" id="RHEA:18073"/>
        <dbReference type="ChEBI" id="CHEBI:13193"/>
        <dbReference type="ChEBI" id="CHEBI:17499"/>
        <dbReference type="ChEBI" id="CHEBI:30839"/>
        <dbReference type="ChEBI" id="CHEBI:30864"/>
    </reaction>
</comment>
<dbReference type="STRING" id="57664.SAMN05661003_11127"/>
<feature type="binding site" evidence="11">
    <location>
        <begin position="207"/>
        <end position="208"/>
    </location>
    <ligand>
        <name>substrate</name>
    </ligand>
</feature>
<dbReference type="PANTHER" id="PTHR48109">
    <property type="entry name" value="DIHYDROOROTATE DEHYDROGENASE (QUINONE), MITOCHONDRIAL-RELATED"/>
    <property type="match status" value="1"/>
</dbReference>
<comment type="subcellular location">
    <subcellularLocation>
        <location evidence="1 11">Cytoplasm</location>
    </subcellularLocation>
</comment>
<evidence type="ECO:0000313" key="14">
    <source>
        <dbReference type="Proteomes" id="UP000243205"/>
    </source>
</evidence>
<dbReference type="Pfam" id="PF01180">
    <property type="entry name" value="DHO_dh"/>
    <property type="match status" value="1"/>
</dbReference>
<dbReference type="EC" id="1.3.-.-" evidence="11"/>